<dbReference type="EMBL" id="JADGIZ020000005">
    <property type="protein sequence ID" value="KAL2918777.1"/>
    <property type="molecule type" value="Genomic_DNA"/>
</dbReference>
<evidence type="ECO:0000256" key="1">
    <source>
        <dbReference type="ARBA" id="ARBA00004141"/>
    </source>
</evidence>
<dbReference type="Pfam" id="PF03124">
    <property type="entry name" value="EXS"/>
    <property type="match status" value="1"/>
</dbReference>
<evidence type="ECO:0000256" key="2">
    <source>
        <dbReference type="ARBA" id="ARBA00009665"/>
    </source>
</evidence>
<gene>
    <name evidence="10" type="primary">SYG1</name>
    <name evidence="10" type="ORF">HK105_201611</name>
</gene>
<keyword evidence="5 7" id="KW-0472">Membrane</keyword>
<keyword evidence="11" id="KW-1185">Reference proteome</keyword>
<dbReference type="CDD" id="cd14475">
    <property type="entry name" value="SPX_SYG1_like"/>
    <property type="match status" value="1"/>
</dbReference>
<evidence type="ECO:0000256" key="6">
    <source>
        <dbReference type="SAM" id="MobiDB-lite"/>
    </source>
</evidence>
<feature type="transmembrane region" description="Helical" evidence="7">
    <location>
        <begin position="564"/>
        <end position="587"/>
    </location>
</feature>
<evidence type="ECO:0000313" key="11">
    <source>
        <dbReference type="Proteomes" id="UP001527925"/>
    </source>
</evidence>
<evidence type="ECO:0000256" key="4">
    <source>
        <dbReference type="ARBA" id="ARBA00022989"/>
    </source>
</evidence>
<feature type="transmembrane region" description="Helical" evidence="7">
    <location>
        <begin position="418"/>
        <end position="438"/>
    </location>
</feature>
<organism evidence="10 11">
    <name type="scientific">Polyrhizophydium stewartii</name>
    <dbReference type="NCBI Taxonomy" id="2732419"/>
    <lineage>
        <taxon>Eukaryota</taxon>
        <taxon>Fungi</taxon>
        <taxon>Fungi incertae sedis</taxon>
        <taxon>Chytridiomycota</taxon>
        <taxon>Chytridiomycota incertae sedis</taxon>
        <taxon>Chytridiomycetes</taxon>
        <taxon>Rhizophydiales</taxon>
        <taxon>Rhizophydiales incertae sedis</taxon>
        <taxon>Polyrhizophydium</taxon>
    </lineage>
</organism>
<feature type="region of interest" description="Disordered" evidence="6">
    <location>
        <begin position="38"/>
        <end position="67"/>
    </location>
</feature>
<evidence type="ECO:0000256" key="5">
    <source>
        <dbReference type="ARBA" id="ARBA00023136"/>
    </source>
</evidence>
<dbReference type="InterPro" id="IPR004342">
    <property type="entry name" value="EXS_C"/>
</dbReference>
<proteinExistence type="inferred from homology"/>
<evidence type="ECO:0000256" key="3">
    <source>
        <dbReference type="ARBA" id="ARBA00022692"/>
    </source>
</evidence>
<reference evidence="10 11" key="1">
    <citation type="submission" date="2023-09" db="EMBL/GenBank/DDBJ databases">
        <title>Pangenome analysis of Batrachochytrium dendrobatidis and related Chytrids.</title>
        <authorList>
            <person name="Yacoub M.N."/>
            <person name="Stajich J.E."/>
            <person name="James T.Y."/>
        </authorList>
    </citation>
    <scope>NUCLEOTIDE SEQUENCE [LARGE SCALE GENOMIC DNA]</scope>
    <source>
        <strain evidence="10 11">JEL0888</strain>
    </source>
</reference>
<comment type="similarity">
    <text evidence="2">Belongs to the SYG1 (TC 2.A.94) family.</text>
</comment>
<dbReference type="PANTHER" id="PTHR10783:SF103">
    <property type="entry name" value="SOLUTE CARRIER FAMILY 53 MEMBER 1"/>
    <property type="match status" value="1"/>
</dbReference>
<sequence length="697" mass="79761">MKFALYITENSVPEWRTRYINYRKLKKLIKKCRVARERTPPVDGAQPLRSRAGSANSAQHSDDSHVDMDEGDEYLKLLDLDYENDESFFNELVRQIRKADRFYRERETEANYKFASIKQQCEILAAVPSSASASSSAAGRLPHIFTTRPHFGSTLEVPVSTVTNPDSSDQSHTEDSDDDNPADGRQSAAGAEHILATTSNPRARLIKATMEYYRFLELLKNFRVLNEIAVQKILKKFTKSTGISTERFHARLKQIHFMCSDSVERLISHTETLYADYIDQANDKRAAKKALRVPDSAASSKKRMVSAWLTGLMTGLALPPIVLVIRHIAITPASPEFDLLLQIYCGISVPILFLYLFALCLHIWDHFHINWVLIFELDARDYMSPQAFFELAAAMLLLFAYTMYLAVVDNFFGINRFLYAPIFLGVLLGMLVLPVPIMQQQSRSWFWRSFMRIVFSGWFEVQFRDFFLCDLMLSMTYSFVAFQNVFCIVSHLSDPVGSCSVNTSLGASIATALPATWRLLQCLRRFYDHRTPHPHLSNAVKYVVSLTVIVLSTVSRYTSTKGVYNAWIAASAAATIYSYSWDVLYDWGLLVRNKNNPMLRSFVIYPKWVYFSAMGANAVLRLGWVFLLAPSYWSIVTDYRFIVYGVALLEVFRRFFWAIIRMENEHSNNVGRFRAVKELPLPFRINIQVPLTSISTS</sequence>
<dbReference type="PANTHER" id="PTHR10783">
    <property type="entry name" value="XENOTROPIC AND POLYTROPIC RETROVIRUS RECEPTOR 1-RELATED"/>
    <property type="match status" value="1"/>
</dbReference>
<feature type="transmembrane region" description="Helical" evidence="7">
    <location>
        <begin position="341"/>
        <end position="364"/>
    </location>
</feature>
<feature type="domain" description="EXS" evidence="8">
    <location>
        <begin position="498"/>
        <end position="693"/>
    </location>
</feature>
<comment type="caution">
    <text evidence="10">The sequence shown here is derived from an EMBL/GenBank/DDBJ whole genome shotgun (WGS) entry which is preliminary data.</text>
</comment>
<feature type="transmembrane region" description="Helical" evidence="7">
    <location>
        <begin position="307"/>
        <end position="329"/>
    </location>
</feature>
<dbReference type="PROSITE" id="PS51380">
    <property type="entry name" value="EXS"/>
    <property type="match status" value="1"/>
</dbReference>
<dbReference type="Pfam" id="PF03105">
    <property type="entry name" value="SPX"/>
    <property type="match status" value="2"/>
</dbReference>
<dbReference type="PROSITE" id="PS51382">
    <property type="entry name" value="SPX"/>
    <property type="match status" value="1"/>
</dbReference>
<feature type="region of interest" description="Disordered" evidence="6">
    <location>
        <begin position="157"/>
        <end position="194"/>
    </location>
</feature>
<evidence type="ECO:0000259" key="8">
    <source>
        <dbReference type="PROSITE" id="PS51380"/>
    </source>
</evidence>
<feature type="transmembrane region" description="Helical" evidence="7">
    <location>
        <begin position="387"/>
        <end position="406"/>
    </location>
</feature>
<comment type="subcellular location">
    <subcellularLocation>
        <location evidence="1">Membrane</location>
        <topology evidence="1">Multi-pass membrane protein</topology>
    </subcellularLocation>
</comment>
<keyword evidence="3 7" id="KW-0812">Transmembrane</keyword>
<dbReference type="Proteomes" id="UP001527925">
    <property type="component" value="Unassembled WGS sequence"/>
</dbReference>
<protein>
    <submittedName>
        <fullName evidence="10">Xenotropic and polytropic retrovirus receptor 1</fullName>
    </submittedName>
</protein>
<feature type="transmembrane region" description="Helical" evidence="7">
    <location>
        <begin position="608"/>
        <end position="629"/>
    </location>
</feature>
<dbReference type="InterPro" id="IPR004331">
    <property type="entry name" value="SPX_dom"/>
</dbReference>
<feature type="domain" description="SPX" evidence="9">
    <location>
        <begin position="1"/>
        <end position="251"/>
    </location>
</feature>
<keyword evidence="10" id="KW-0675">Receptor</keyword>
<evidence type="ECO:0000259" key="9">
    <source>
        <dbReference type="PROSITE" id="PS51382"/>
    </source>
</evidence>
<evidence type="ECO:0000313" key="10">
    <source>
        <dbReference type="EMBL" id="KAL2918777.1"/>
    </source>
</evidence>
<keyword evidence="4 7" id="KW-1133">Transmembrane helix</keyword>
<accession>A0ABR4NGZ4</accession>
<name>A0ABR4NGZ4_9FUNG</name>
<evidence type="ECO:0000256" key="7">
    <source>
        <dbReference type="SAM" id="Phobius"/>
    </source>
</evidence>